<sequence>MVQKVYQNETMQSRNLNLEQIQCYRQRDKNGQKQKGNYHMFFNRKEFGQKTEKELMAIIGHGEMLSAEWLNEDDVDLLGVSIPQEINETATIPIIAIEDHLTSIGKMIEAII</sequence>
<reference evidence="1" key="3">
    <citation type="submission" date="2023-05" db="EMBL/GenBank/DDBJ databases">
        <authorList>
            <person name="Smith C.H."/>
        </authorList>
    </citation>
    <scope>NUCLEOTIDE SEQUENCE</scope>
    <source>
        <strain evidence="1">CHS0354</strain>
        <tissue evidence="1">Mantle</tissue>
    </source>
</reference>
<reference evidence="1" key="1">
    <citation type="journal article" date="2021" name="Genome Biol. Evol.">
        <title>A High-Quality Reference Genome for a Parasitic Bivalve with Doubly Uniparental Inheritance (Bivalvia: Unionida).</title>
        <authorList>
            <person name="Smith C.H."/>
        </authorList>
    </citation>
    <scope>NUCLEOTIDE SEQUENCE</scope>
    <source>
        <strain evidence="1">CHS0354</strain>
    </source>
</reference>
<evidence type="ECO:0000313" key="2">
    <source>
        <dbReference type="Proteomes" id="UP001195483"/>
    </source>
</evidence>
<proteinExistence type="predicted"/>
<dbReference type="AlphaFoldDB" id="A0AAE0TJJ1"/>
<gene>
    <name evidence="1" type="ORF">CHS0354_021871</name>
</gene>
<organism evidence="1 2">
    <name type="scientific">Potamilus streckersoni</name>
    <dbReference type="NCBI Taxonomy" id="2493646"/>
    <lineage>
        <taxon>Eukaryota</taxon>
        <taxon>Metazoa</taxon>
        <taxon>Spiralia</taxon>
        <taxon>Lophotrochozoa</taxon>
        <taxon>Mollusca</taxon>
        <taxon>Bivalvia</taxon>
        <taxon>Autobranchia</taxon>
        <taxon>Heteroconchia</taxon>
        <taxon>Palaeoheterodonta</taxon>
        <taxon>Unionida</taxon>
        <taxon>Unionoidea</taxon>
        <taxon>Unionidae</taxon>
        <taxon>Ambleminae</taxon>
        <taxon>Lampsilini</taxon>
        <taxon>Potamilus</taxon>
    </lineage>
</organism>
<protein>
    <submittedName>
        <fullName evidence="1">Uncharacterized protein</fullName>
    </submittedName>
</protein>
<keyword evidence="2" id="KW-1185">Reference proteome</keyword>
<dbReference type="Proteomes" id="UP001195483">
    <property type="component" value="Unassembled WGS sequence"/>
</dbReference>
<accession>A0AAE0TJJ1</accession>
<reference evidence="1" key="2">
    <citation type="journal article" date="2021" name="Genome Biol. Evol.">
        <title>Developing a high-quality reference genome for a parasitic bivalve with doubly uniparental inheritance (Bivalvia: Unionida).</title>
        <authorList>
            <person name="Smith C.H."/>
        </authorList>
    </citation>
    <scope>NUCLEOTIDE SEQUENCE</scope>
    <source>
        <strain evidence="1">CHS0354</strain>
        <tissue evidence="1">Mantle</tissue>
    </source>
</reference>
<name>A0AAE0TJJ1_9BIVA</name>
<dbReference type="EMBL" id="JAEAOA010001331">
    <property type="protein sequence ID" value="KAK3611632.1"/>
    <property type="molecule type" value="Genomic_DNA"/>
</dbReference>
<evidence type="ECO:0000313" key="1">
    <source>
        <dbReference type="EMBL" id="KAK3611632.1"/>
    </source>
</evidence>
<comment type="caution">
    <text evidence="1">The sequence shown here is derived from an EMBL/GenBank/DDBJ whole genome shotgun (WGS) entry which is preliminary data.</text>
</comment>